<dbReference type="NCBIfam" id="TIGR00296">
    <property type="entry name" value="TIGR00296 family protein"/>
    <property type="match status" value="1"/>
</dbReference>
<evidence type="ECO:0000313" key="2">
    <source>
        <dbReference type="EMBL" id="OEU22546.1"/>
    </source>
</evidence>
<evidence type="ECO:0000259" key="1">
    <source>
        <dbReference type="PROSITE" id="PS51112"/>
    </source>
</evidence>
<dbReference type="InterPro" id="IPR002733">
    <property type="entry name" value="AMMECR1_domain"/>
</dbReference>
<name>A0A1E7FWM6_9STRA</name>
<dbReference type="PROSITE" id="PS51112">
    <property type="entry name" value="AMMECR1"/>
    <property type="match status" value="1"/>
</dbReference>
<dbReference type="SUPFAM" id="SSF143447">
    <property type="entry name" value="AMMECR1-like"/>
    <property type="match status" value="1"/>
</dbReference>
<keyword evidence="3" id="KW-1185">Reference proteome</keyword>
<dbReference type="InterPro" id="IPR036071">
    <property type="entry name" value="AMMECR1_dom_sf"/>
</dbReference>
<protein>
    <recommendedName>
        <fullName evidence="1">AMMECR1 domain-containing protein</fullName>
    </recommendedName>
</protein>
<dbReference type="PANTHER" id="PTHR13016:SF0">
    <property type="entry name" value="AMME SYNDROME CANDIDATE GENE 1 PROTEIN"/>
    <property type="match status" value="1"/>
</dbReference>
<feature type="domain" description="AMMECR1" evidence="1">
    <location>
        <begin position="1"/>
        <end position="167"/>
    </location>
</feature>
<feature type="non-terminal residue" evidence="2">
    <location>
        <position position="1"/>
    </location>
</feature>
<dbReference type="InterPro" id="IPR023473">
    <property type="entry name" value="AMMECR1"/>
</dbReference>
<gene>
    <name evidence="2" type="ORF">FRACYDRAFT_162505</name>
</gene>
<reference evidence="2 3" key="1">
    <citation type="submission" date="2016-09" db="EMBL/GenBank/DDBJ databases">
        <title>Extensive genetic diversity and differential bi-allelic expression allows diatom success in the polar Southern Ocean.</title>
        <authorList>
            <consortium name="DOE Joint Genome Institute"/>
            <person name="Mock T."/>
            <person name="Otillar R.P."/>
            <person name="Strauss J."/>
            <person name="Dupont C."/>
            <person name="Frickenhaus S."/>
            <person name="Maumus F."/>
            <person name="Mcmullan M."/>
            <person name="Sanges R."/>
            <person name="Schmutz J."/>
            <person name="Toseland A."/>
            <person name="Valas R."/>
            <person name="Veluchamy A."/>
            <person name="Ward B.J."/>
            <person name="Allen A."/>
            <person name="Barry K."/>
            <person name="Falciatore A."/>
            <person name="Ferrante M."/>
            <person name="Fortunato A.E."/>
            <person name="Gloeckner G."/>
            <person name="Gruber A."/>
            <person name="Hipkin R."/>
            <person name="Janech M."/>
            <person name="Kroth P."/>
            <person name="Leese F."/>
            <person name="Lindquist E."/>
            <person name="Lyon B.R."/>
            <person name="Martin J."/>
            <person name="Mayer C."/>
            <person name="Parker M."/>
            <person name="Quesneville H."/>
            <person name="Raymond J."/>
            <person name="Uhlig C."/>
            <person name="Valentin K.U."/>
            <person name="Worden A.Z."/>
            <person name="Armbrust E.V."/>
            <person name="Bowler C."/>
            <person name="Green B."/>
            <person name="Moulton V."/>
            <person name="Van Oosterhout C."/>
            <person name="Grigoriev I."/>
        </authorList>
    </citation>
    <scope>NUCLEOTIDE SEQUENCE [LARGE SCALE GENOMIC DNA]</scope>
    <source>
        <strain evidence="2 3">CCMP1102</strain>
    </source>
</reference>
<dbReference type="OrthoDB" id="24630at2759"/>
<proteinExistence type="predicted"/>
<dbReference type="KEGG" id="fcy:FRACYDRAFT_162505"/>
<organism evidence="2 3">
    <name type="scientific">Fragilariopsis cylindrus CCMP1102</name>
    <dbReference type="NCBI Taxonomy" id="635003"/>
    <lineage>
        <taxon>Eukaryota</taxon>
        <taxon>Sar</taxon>
        <taxon>Stramenopiles</taxon>
        <taxon>Ochrophyta</taxon>
        <taxon>Bacillariophyta</taxon>
        <taxon>Bacillariophyceae</taxon>
        <taxon>Bacillariophycidae</taxon>
        <taxon>Bacillariales</taxon>
        <taxon>Bacillariaceae</taxon>
        <taxon>Fragilariopsis</taxon>
    </lineage>
</organism>
<dbReference type="InterPro" id="IPR027485">
    <property type="entry name" value="AMMECR1_N"/>
</dbReference>
<accession>A0A1E7FWM6</accession>
<feature type="non-terminal residue" evidence="2">
    <location>
        <position position="167"/>
    </location>
</feature>
<dbReference type="PANTHER" id="PTHR13016">
    <property type="entry name" value="AMMECR1 HOMOLOG"/>
    <property type="match status" value="1"/>
</dbReference>
<dbReference type="Proteomes" id="UP000095751">
    <property type="component" value="Unassembled WGS sequence"/>
</dbReference>
<dbReference type="Gene3D" id="3.30.700.20">
    <property type="entry name" value="Hypothetical protein ph0010, domain 1"/>
    <property type="match status" value="1"/>
</dbReference>
<dbReference type="InParanoid" id="A0A1E7FWM6"/>
<dbReference type="EMBL" id="KV784353">
    <property type="protein sequence ID" value="OEU22546.1"/>
    <property type="molecule type" value="Genomic_DNA"/>
</dbReference>
<dbReference type="FunCoup" id="A0A1E7FWM6">
    <property type="interactions" value="424"/>
</dbReference>
<dbReference type="AlphaFoldDB" id="A0A1E7FWM6"/>
<sequence length="167" mass="19083">SVECPIFITWEKCFNNSNNTSSSLPSWQLRGCIGNLSPRLLATAVEEYAMISAFNDRRFKPIQKSEMHSIRVAVSLLVKYETCQDVYDWTIGVHGILIKFVVYGQQYDGTFLPEVSKQQRWDHTKTISSLIQKAGYNGTITQELLTSIDCARYQSSKFIATYTEYVN</sequence>
<evidence type="ECO:0000313" key="3">
    <source>
        <dbReference type="Proteomes" id="UP000095751"/>
    </source>
</evidence>
<dbReference type="Pfam" id="PF01871">
    <property type="entry name" value="AMMECR1"/>
    <property type="match status" value="1"/>
</dbReference>